<feature type="transmembrane region" description="Helical" evidence="1">
    <location>
        <begin position="12"/>
        <end position="35"/>
    </location>
</feature>
<dbReference type="Pfam" id="PF03929">
    <property type="entry name" value="PepSY_TM"/>
    <property type="match status" value="1"/>
</dbReference>
<dbReference type="InterPro" id="IPR005625">
    <property type="entry name" value="PepSY-ass_TM"/>
</dbReference>
<dbReference type="EMBL" id="CP139558">
    <property type="protein sequence ID" value="WPU95325.1"/>
    <property type="molecule type" value="Genomic_DNA"/>
</dbReference>
<accession>A0ABZ0TQA6</accession>
<dbReference type="RefSeq" id="WP_321564437.1">
    <property type="nucleotide sequence ID" value="NZ_CP139558.1"/>
</dbReference>
<feature type="transmembrane region" description="Helical" evidence="1">
    <location>
        <begin position="151"/>
        <end position="175"/>
    </location>
</feature>
<dbReference type="PANTHER" id="PTHR34219">
    <property type="entry name" value="IRON-REGULATED INNER MEMBRANE PROTEIN-RELATED"/>
    <property type="match status" value="1"/>
</dbReference>
<keyword evidence="1" id="KW-0812">Transmembrane</keyword>
<dbReference type="PANTHER" id="PTHR34219:SF3">
    <property type="entry name" value="BLL7967 PROTEIN"/>
    <property type="match status" value="1"/>
</dbReference>
<protein>
    <submittedName>
        <fullName evidence="2">PepSY-associated TM helix domain-containing protein</fullName>
    </submittedName>
</protein>
<dbReference type="Proteomes" id="UP001324380">
    <property type="component" value="Chromosome"/>
</dbReference>
<evidence type="ECO:0000256" key="1">
    <source>
        <dbReference type="SAM" id="Phobius"/>
    </source>
</evidence>
<proteinExistence type="predicted"/>
<organism evidence="2 3">
    <name type="scientific">Mucilaginibacter sabulilitoris</name>
    <dbReference type="NCBI Taxonomy" id="1173583"/>
    <lineage>
        <taxon>Bacteria</taxon>
        <taxon>Pseudomonadati</taxon>
        <taxon>Bacteroidota</taxon>
        <taxon>Sphingobacteriia</taxon>
        <taxon>Sphingobacteriales</taxon>
        <taxon>Sphingobacteriaceae</taxon>
        <taxon>Mucilaginibacter</taxon>
    </lineage>
</organism>
<evidence type="ECO:0000313" key="3">
    <source>
        <dbReference type="Proteomes" id="UP001324380"/>
    </source>
</evidence>
<dbReference type="PROSITE" id="PS51257">
    <property type="entry name" value="PROKAR_LIPOPROTEIN"/>
    <property type="match status" value="1"/>
</dbReference>
<evidence type="ECO:0000313" key="2">
    <source>
        <dbReference type="EMBL" id="WPU95325.1"/>
    </source>
</evidence>
<feature type="transmembrane region" description="Helical" evidence="1">
    <location>
        <begin position="354"/>
        <end position="375"/>
    </location>
</feature>
<name>A0ABZ0TQA6_9SPHI</name>
<gene>
    <name evidence="2" type="ORF">SNE25_07280</name>
</gene>
<keyword evidence="1" id="KW-1133">Transmembrane helix</keyword>
<sequence>MKRFKAIAGWLHLWIGLVTGIVVVIISVTGCIQVFDEELFELFHHDLVNVKETGPAKPVSELLIIAQNAVGKKKPVTNIKINEAGHSYVFSASKDNKPTDIGWTYFSQFKYNYDIYINPYTGKVLAVVDPRYEFFNVVEQLHRQLLLVKPVGSVVVGTCVLLFLIMLITGFILWLPKNYKQLKQNITIKWKAKWKRVNYDIHNSFGFYVLPVAMIIAITGLVWSFTWWENGIFKILGSPSGKIVLTRKAPVKAKTDTAAKNTIDLIYNTMQHKIGNNYKAIGINLPNKKSNAVMVYTYGNRIDSWRNMSYYYFDSHTGKMFDKLEQLNKPLALKWRNSNKDIHTGRIYGWPTQVLAFVASLVCASLPITGFLIWWGKQKKKKKKPVMKLVEPSLT</sequence>
<feature type="transmembrane region" description="Helical" evidence="1">
    <location>
        <begin position="205"/>
        <end position="228"/>
    </location>
</feature>
<reference evidence="2 3" key="1">
    <citation type="submission" date="2023-11" db="EMBL/GenBank/DDBJ databases">
        <title>Analysis of the Genomes of Mucilaginibacter gossypii cycad 4 and M. sabulilitoris SNA2: microbes with the potential for plant growth promotion.</title>
        <authorList>
            <person name="Hirsch A.M."/>
            <person name="Humm E."/>
            <person name="Rubbi M."/>
            <person name="Del Vecchio G."/>
            <person name="Ha S.M."/>
            <person name="Pellegrini M."/>
            <person name="Gunsalus R.P."/>
        </authorList>
    </citation>
    <scope>NUCLEOTIDE SEQUENCE [LARGE SCALE GENOMIC DNA]</scope>
    <source>
        <strain evidence="2 3">SNA2</strain>
    </source>
</reference>
<keyword evidence="1" id="KW-0472">Membrane</keyword>
<keyword evidence="3" id="KW-1185">Reference proteome</keyword>